<keyword evidence="3 9" id="KW-0813">Transport</keyword>
<dbReference type="SMART" id="SM00116">
    <property type="entry name" value="CBS"/>
    <property type="match status" value="2"/>
</dbReference>
<dbReference type="GO" id="GO:0015095">
    <property type="term" value="F:magnesium ion transmembrane transporter activity"/>
    <property type="evidence" value="ECO:0007669"/>
    <property type="project" value="UniProtKB-UniRule"/>
</dbReference>
<evidence type="ECO:0000256" key="5">
    <source>
        <dbReference type="ARBA" id="ARBA00022842"/>
    </source>
</evidence>
<evidence type="ECO:0000256" key="9">
    <source>
        <dbReference type="RuleBase" id="RU362011"/>
    </source>
</evidence>
<keyword evidence="9" id="KW-1003">Cell membrane</keyword>
<dbReference type="InterPro" id="IPR006667">
    <property type="entry name" value="SLC41_membr_dom"/>
</dbReference>
<feature type="transmembrane region" description="Helical" evidence="9">
    <location>
        <begin position="356"/>
        <end position="377"/>
    </location>
</feature>
<keyword evidence="5 9" id="KW-0460">Magnesium</keyword>
<keyword evidence="4 9" id="KW-0812">Transmembrane</keyword>
<dbReference type="Pfam" id="PF03448">
    <property type="entry name" value="MgtE_N"/>
    <property type="match status" value="1"/>
</dbReference>
<feature type="transmembrane region" description="Helical" evidence="9">
    <location>
        <begin position="421"/>
        <end position="444"/>
    </location>
</feature>
<organism evidence="11 12">
    <name type="scientific">Desulfomicrobium orale DSM 12838</name>
    <dbReference type="NCBI Taxonomy" id="888061"/>
    <lineage>
        <taxon>Bacteria</taxon>
        <taxon>Pseudomonadati</taxon>
        <taxon>Thermodesulfobacteriota</taxon>
        <taxon>Desulfovibrionia</taxon>
        <taxon>Desulfovibrionales</taxon>
        <taxon>Desulfomicrobiaceae</taxon>
        <taxon>Desulfomicrobium</taxon>
    </lineage>
</organism>
<dbReference type="STRING" id="888061.AXF15_08815"/>
<evidence type="ECO:0000256" key="6">
    <source>
        <dbReference type="ARBA" id="ARBA00022989"/>
    </source>
</evidence>
<comment type="similarity">
    <text evidence="2 9">Belongs to the SLC41A transporter family.</text>
</comment>
<accession>A0A0X8JR29</accession>
<dbReference type="Proteomes" id="UP000063964">
    <property type="component" value="Chromosome"/>
</dbReference>
<dbReference type="InterPro" id="IPR006669">
    <property type="entry name" value="MgtE_transporter"/>
</dbReference>
<dbReference type="Gene3D" id="1.25.60.10">
    <property type="entry name" value="MgtE N-terminal domain-like"/>
    <property type="match status" value="1"/>
</dbReference>
<proteinExistence type="inferred from homology"/>
<evidence type="ECO:0000259" key="10">
    <source>
        <dbReference type="PROSITE" id="PS51371"/>
    </source>
</evidence>
<dbReference type="AlphaFoldDB" id="A0A0X8JR29"/>
<dbReference type="SUPFAM" id="SSF158791">
    <property type="entry name" value="MgtE N-terminal domain-like"/>
    <property type="match status" value="1"/>
</dbReference>
<evidence type="ECO:0000256" key="8">
    <source>
        <dbReference type="PROSITE-ProRule" id="PRU00703"/>
    </source>
</evidence>
<sequence length="445" mass="49048">MNAKEKTPETVPPDHAAVQWVSASLDSQHPADMADELEKLSLEEQLEYIREMDVEDASESITEMERHDRNALMSELPSEFAAEILQAMSPDDAADILKDLDTDVRSRIFRRLEREDAAEISDLLQFDPDSAGGVMNTEILALDQSMNARQAIALIRDRVEESEIPYYAYVVDGYRHLMGVLSLRDLLLSPGRMMLKDLLREQNLICVPFDADKEEVARLISRYNFLALPVVDHEQRLLGTVTVDDVIDIIQAGASEDMQSMVGAGADETVDSPWTYSLRMRLPWLILNVLNSAVSAFVVHLFEGTIAQMAILAALMPIVANQAGNTGQQSLAVMIRQLAMERFDRKKSWGAVLREGKIGLANGCIVGTLVFLGLLAWTHNTGLAAVMALALWADMIIGAVAGASIPLILKELGRDPAQASSIFLTTLTDSIGFFTFLGLAAVWLF</sequence>
<dbReference type="CDD" id="cd04606">
    <property type="entry name" value="CBS_pair_Mg_transporter"/>
    <property type="match status" value="1"/>
</dbReference>
<dbReference type="PANTHER" id="PTHR43773">
    <property type="entry name" value="MAGNESIUM TRANSPORTER MGTE"/>
    <property type="match status" value="1"/>
</dbReference>
<dbReference type="NCBIfam" id="TIGR00400">
    <property type="entry name" value="mgtE"/>
    <property type="match status" value="1"/>
</dbReference>
<dbReference type="SUPFAM" id="SSF54631">
    <property type="entry name" value="CBS-domain pair"/>
    <property type="match status" value="1"/>
</dbReference>
<dbReference type="KEGG" id="doa:AXF15_08815"/>
<dbReference type="EMBL" id="CP014230">
    <property type="protein sequence ID" value="AMD93192.1"/>
    <property type="molecule type" value="Genomic_DNA"/>
</dbReference>
<dbReference type="SMART" id="SM00924">
    <property type="entry name" value="MgtE_N"/>
    <property type="match status" value="1"/>
</dbReference>
<dbReference type="InterPro" id="IPR046342">
    <property type="entry name" value="CBS_dom_sf"/>
</dbReference>
<dbReference type="RefSeq" id="WP_066606192.1">
    <property type="nucleotide sequence ID" value="NZ_CP014230.1"/>
</dbReference>
<dbReference type="InterPro" id="IPR006668">
    <property type="entry name" value="Mg_transptr_MgtE_intracell_dom"/>
</dbReference>
<evidence type="ECO:0000256" key="7">
    <source>
        <dbReference type="ARBA" id="ARBA00023136"/>
    </source>
</evidence>
<dbReference type="InterPro" id="IPR036739">
    <property type="entry name" value="SLC41_membr_dom_sf"/>
</dbReference>
<dbReference type="Pfam" id="PF00571">
    <property type="entry name" value="CBS"/>
    <property type="match status" value="2"/>
</dbReference>
<gene>
    <name evidence="11" type="ORF">AXF15_08815</name>
</gene>
<feature type="transmembrane region" description="Helical" evidence="9">
    <location>
        <begin position="383"/>
        <end position="409"/>
    </location>
</feature>
<evidence type="ECO:0000256" key="1">
    <source>
        <dbReference type="ARBA" id="ARBA00004141"/>
    </source>
</evidence>
<name>A0A0X8JR29_9BACT</name>
<dbReference type="InterPro" id="IPR000644">
    <property type="entry name" value="CBS_dom"/>
</dbReference>
<dbReference type="InterPro" id="IPR038076">
    <property type="entry name" value="MgtE_N_sf"/>
</dbReference>
<dbReference type="SUPFAM" id="SSF161093">
    <property type="entry name" value="MgtE membrane domain-like"/>
    <property type="match status" value="1"/>
</dbReference>
<comment type="subunit">
    <text evidence="9">Homodimer.</text>
</comment>
<feature type="transmembrane region" description="Helical" evidence="9">
    <location>
        <begin position="282"/>
        <end position="302"/>
    </location>
</feature>
<keyword evidence="12" id="KW-1185">Reference proteome</keyword>
<evidence type="ECO:0000256" key="3">
    <source>
        <dbReference type="ARBA" id="ARBA00022448"/>
    </source>
</evidence>
<dbReference type="PROSITE" id="PS51371">
    <property type="entry name" value="CBS"/>
    <property type="match status" value="1"/>
</dbReference>
<reference evidence="12" key="1">
    <citation type="submission" date="2016-02" db="EMBL/GenBank/DDBJ databases">
        <authorList>
            <person name="Holder M.E."/>
            <person name="Ajami N.J."/>
            <person name="Petrosino J.F."/>
        </authorList>
    </citation>
    <scope>NUCLEOTIDE SEQUENCE [LARGE SCALE GENOMIC DNA]</scope>
    <source>
        <strain evidence="12">DSM 12838</strain>
    </source>
</reference>
<dbReference type="GO" id="GO:0046872">
    <property type="term" value="F:metal ion binding"/>
    <property type="evidence" value="ECO:0007669"/>
    <property type="project" value="UniProtKB-KW"/>
</dbReference>
<dbReference type="PANTHER" id="PTHR43773:SF1">
    <property type="entry name" value="MAGNESIUM TRANSPORTER MGTE"/>
    <property type="match status" value="1"/>
</dbReference>
<protein>
    <recommendedName>
        <fullName evidence="9">Magnesium transporter MgtE</fullName>
    </recommendedName>
</protein>
<evidence type="ECO:0000256" key="2">
    <source>
        <dbReference type="ARBA" id="ARBA00009749"/>
    </source>
</evidence>
<feature type="domain" description="CBS" evidence="10">
    <location>
        <begin position="194"/>
        <end position="256"/>
    </location>
</feature>
<dbReference type="Gene3D" id="3.10.580.10">
    <property type="entry name" value="CBS-domain"/>
    <property type="match status" value="1"/>
</dbReference>
<comment type="function">
    <text evidence="9">Acts as a magnesium transporter.</text>
</comment>
<dbReference type="OrthoDB" id="9790355at2"/>
<evidence type="ECO:0000313" key="11">
    <source>
        <dbReference type="EMBL" id="AMD93192.1"/>
    </source>
</evidence>
<dbReference type="Gene3D" id="1.10.357.20">
    <property type="entry name" value="SLC41 divalent cation transporters, integral membrane domain"/>
    <property type="match status" value="1"/>
</dbReference>
<keyword evidence="7 9" id="KW-0472">Membrane</keyword>
<comment type="caution">
    <text evidence="9">Lacks conserved residue(s) required for the propagation of feature annotation.</text>
</comment>
<keyword evidence="6 9" id="KW-1133">Transmembrane helix</keyword>
<dbReference type="Pfam" id="PF01769">
    <property type="entry name" value="MgtE"/>
    <property type="match status" value="1"/>
</dbReference>
<keyword evidence="8" id="KW-0129">CBS domain</keyword>
<keyword evidence="9" id="KW-0479">Metal-binding</keyword>
<evidence type="ECO:0000313" key="12">
    <source>
        <dbReference type="Proteomes" id="UP000063964"/>
    </source>
</evidence>
<dbReference type="GO" id="GO:0005886">
    <property type="term" value="C:plasma membrane"/>
    <property type="evidence" value="ECO:0007669"/>
    <property type="project" value="UniProtKB-SubCell"/>
</dbReference>
<comment type="subcellular location">
    <subcellularLocation>
        <location evidence="9">Cell membrane</location>
        <topology evidence="9">Multi-pass membrane protein</topology>
    </subcellularLocation>
    <subcellularLocation>
        <location evidence="1">Membrane</location>
        <topology evidence="1">Multi-pass membrane protein</topology>
    </subcellularLocation>
</comment>
<evidence type="ECO:0000256" key="4">
    <source>
        <dbReference type="ARBA" id="ARBA00022692"/>
    </source>
</evidence>